<keyword evidence="2" id="KW-1185">Reference proteome</keyword>
<sequence>MQAPRNLVDSRRAKIENINCEDQQENTESDIIKLDNTLRKLEDEANSLIQTTPINYEEIIEWLEPHLTNFDIKTTKYSQFDKWSKSIENIYVNINQQINELEEHVSKFNAEKSSELQKDDECTQFSKYMKEFAGQISNARKELYELKLQLANENIKCLKAKLESKDQEIHTLTSELQQAKEKAQSFEEQMESKNQEISTLKKHKDELQQTNKTQEENFDAQMRLKNREVMSLRKETAKYQSALGEATNFRISDNDSNNTSQFARDIEDLKHLLDNFCSLKKVDINYEALGELLKKYSCSAAGTKPNKNLIKGILQRHVIEMVIENANDYLKIYDEKVQSLEKNLDDETVQYMETYSTSTINKLMNCIELFSTHRTGTDEVTQAATIKLRQLVYSVLGSRGFSEIPNKGEHPFIMQLRDLVVEDLNKYRTIKDQQKRSENKNTAIELIRQIISIFCFRLNIQEPIVEYKWYKNSEKIDLEFMECSFDDDNFDKIMVDVCSFPLIGTNLDHEENYKVIVRASVVKTDYVNPRILNNISNSFSILSNKFK</sequence>
<name>A0ACA9L969_9GLOM</name>
<reference evidence="1" key="1">
    <citation type="submission" date="2021-06" db="EMBL/GenBank/DDBJ databases">
        <authorList>
            <person name="Kallberg Y."/>
            <person name="Tangrot J."/>
            <person name="Rosling A."/>
        </authorList>
    </citation>
    <scope>NUCLEOTIDE SEQUENCE</scope>
    <source>
        <strain evidence="1">AU212A</strain>
    </source>
</reference>
<dbReference type="Proteomes" id="UP000789860">
    <property type="component" value="Unassembled WGS sequence"/>
</dbReference>
<organism evidence="1 2">
    <name type="scientific">Scutellospora calospora</name>
    <dbReference type="NCBI Taxonomy" id="85575"/>
    <lineage>
        <taxon>Eukaryota</taxon>
        <taxon>Fungi</taxon>
        <taxon>Fungi incertae sedis</taxon>
        <taxon>Mucoromycota</taxon>
        <taxon>Glomeromycotina</taxon>
        <taxon>Glomeromycetes</taxon>
        <taxon>Diversisporales</taxon>
        <taxon>Gigasporaceae</taxon>
        <taxon>Scutellospora</taxon>
    </lineage>
</organism>
<accession>A0ACA9L969</accession>
<gene>
    <name evidence="1" type="ORF">SCALOS_LOCUS3779</name>
</gene>
<proteinExistence type="predicted"/>
<comment type="caution">
    <text evidence="1">The sequence shown here is derived from an EMBL/GenBank/DDBJ whole genome shotgun (WGS) entry which is preliminary data.</text>
</comment>
<dbReference type="EMBL" id="CAJVPM010004499">
    <property type="protein sequence ID" value="CAG8513950.1"/>
    <property type="molecule type" value="Genomic_DNA"/>
</dbReference>
<protein>
    <submittedName>
        <fullName evidence="1">9561_t:CDS:1</fullName>
    </submittedName>
</protein>
<evidence type="ECO:0000313" key="2">
    <source>
        <dbReference type="Proteomes" id="UP000789860"/>
    </source>
</evidence>
<evidence type="ECO:0000313" key="1">
    <source>
        <dbReference type="EMBL" id="CAG8513950.1"/>
    </source>
</evidence>